<sequence>MNTPHGPLAAAPRPAGAKRSREVSIADIARVAGVSHTTVSRALRDSPLISEETRKRIQQLALEMGYTPNAIAQSLQTRRTQTIGLAVTSIADPFLSEVVRGIEEVARSAGLSVFLSATHNDPEQEIAVIETFHRRRVDGILVASSRMTGAYKQRLDQIRVPTVLINSQAESQYELLHWVAVDDVLGARLAVEHLLALGHRAIGYVGTSSRPRSCRQRLEGYRAALADAGLAPRDEWVTIMKAEEASPQEDVLCGRRALQRLLDAKVTAAFCQNDMMAIGLLMACYRRGIAVPRELSVAGFDDIEMANCIIPPLTTVRQPRIELGRLAMQVLLDLLHEQEGHNHVLAPTLVVRESTAPPPTSPDRPPASRTAG</sequence>
<dbReference type="PROSITE" id="PS00356">
    <property type="entry name" value="HTH_LACI_1"/>
    <property type="match status" value="1"/>
</dbReference>
<dbReference type="AlphaFoldDB" id="A0A455T949"/>
<dbReference type="PANTHER" id="PTHR30146:SF33">
    <property type="entry name" value="TRANSCRIPTIONAL REGULATOR"/>
    <property type="match status" value="1"/>
</dbReference>
<dbReference type="Gene3D" id="3.40.50.2300">
    <property type="match status" value="2"/>
</dbReference>
<dbReference type="CDD" id="cd06267">
    <property type="entry name" value="PBP1_LacI_sugar_binding-like"/>
    <property type="match status" value="1"/>
</dbReference>
<organism evidence="6">
    <name type="scientific">Thermogemmatispora argillosa</name>
    <dbReference type="NCBI Taxonomy" id="2045280"/>
    <lineage>
        <taxon>Bacteria</taxon>
        <taxon>Bacillati</taxon>
        <taxon>Chloroflexota</taxon>
        <taxon>Ktedonobacteria</taxon>
        <taxon>Thermogemmatisporales</taxon>
        <taxon>Thermogemmatisporaceae</taxon>
        <taxon>Thermogemmatispora</taxon>
    </lineage>
</organism>
<dbReference type="PROSITE" id="PS50932">
    <property type="entry name" value="HTH_LACI_2"/>
    <property type="match status" value="1"/>
</dbReference>
<dbReference type="GO" id="GO:0000976">
    <property type="term" value="F:transcription cis-regulatory region binding"/>
    <property type="evidence" value="ECO:0007669"/>
    <property type="project" value="TreeGrafter"/>
</dbReference>
<dbReference type="GO" id="GO:0003700">
    <property type="term" value="F:DNA-binding transcription factor activity"/>
    <property type="evidence" value="ECO:0007669"/>
    <property type="project" value="TreeGrafter"/>
</dbReference>
<proteinExistence type="predicted"/>
<dbReference type="Pfam" id="PF13377">
    <property type="entry name" value="Peripla_BP_3"/>
    <property type="match status" value="1"/>
</dbReference>
<dbReference type="SUPFAM" id="SSF53822">
    <property type="entry name" value="Periplasmic binding protein-like I"/>
    <property type="match status" value="1"/>
</dbReference>
<dbReference type="Pfam" id="PF00356">
    <property type="entry name" value="LacI"/>
    <property type="match status" value="1"/>
</dbReference>
<dbReference type="InterPro" id="IPR046335">
    <property type="entry name" value="LacI/GalR-like_sensor"/>
</dbReference>
<feature type="domain" description="HTH lacI-type" evidence="5">
    <location>
        <begin position="23"/>
        <end position="77"/>
    </location>
</feature>
<protein>
    <submittedName>
        <fullName evidence="6">Ribose operon repressor RbsR</fullName>
    </submittedName>
</protein>
<keyword evidence="1" id="KW-0805">Transcription regulation</keyword>
<reference evidence="6" key="1">
    <citation type="submission" date="2018-12" db="EMBL/GenBank/DDBJ databases">
        <title>Novel natural products biosynthetic potential of the class Ktedonobacteria.</title>
        <authorList>
            <person name="Zheng Y."/>
            <person name="Saitou A."/>
            <person name="Wang C.M."/>
            <person name="Toyoda A."/>
            <person name="Minakuchi Y."/>
            <person name="Sekiguchi Y."/>
            <person name="Ueda K."/>
            <person name="Takano H."/>
            <person name="Sakai Y."/>
            <person name="Yokota A."/>
            <person name="Yabe S."/>
        </authorList>
    </citation>
    <scope>NUCLEOTIDE SEQUENCE</scope>
    <source>
        <strain evidence="6">A3-2</strain>
    </source>
</reference>
<dbReference type="InterPro" id="IPR000843">
    <property type="entry name" value="HTH_LacI"/>
</dbReference>
<dbReference type="SMART" id="SM00354">
    <property type="entry name" value="HTH_LACI"/>
    <property type="match status" value="1"/>
</dbReference>
<feature type="compositionally biased region" description="Pro residues" evidence="4">
    <location>
        <begin position="356"/>
        <end position="365"/>
    </location>
</feature>
<feature type="region of interest" description="Disordered" evidence="4">
    <location>
        <begin position="350"/>
        <end position="372"/>
    </location>
</feature>
<dbReference type="Gene3D" id="1.10.260.40">
    <property type="entry name" value="lambda repressor-like DNA-binding domains"/>
    <property type="match status" value="1"/>
</dbReference>
<dbReference type="PANTHER" id="PTHR30146">
    <property type="entry name" value="LACI-RELATED TRANSCRIPTIONAL REPRESSOR"/>
    <property type="match status" value="1"/>
</dbReference>
<evidence type="ECO:0000313" key="6">
    <source>
        <dbReference type="EMBL" id="BBH95970.1"/>
    </source>
</evidence>
<dbReference type="EMBL" id="AP019377">
    <property type="protein sequence ID" value="BBH95970.1"/>
    <property type="molecule type" value="Genomic_DNA"/>
</dbReference>
<dbReference type="SUPFAM" id="SSF47413">
    <property type="entry name" value="lambda repressor-like DNA-binding domains"/>
    <property type="match status" value="1"/>
</dbReference>
<evidence type="ECO:0000256" key="1">
    <source>
        <dbReference type="ARBA" id="ARBA00023015"/>
    </source>
</evidence>
<evidence type="ECO:0000256" key="3">
    <source>
        <dbReference type="ARBA" id="ARBA00023163"/>
    </source>
</evidence>
<dbReference type="CDD" id="cd01392">
    <property type="entry name" value="HTH_LacI"/>
    <property type="match status" value="1"/>
</dbReference>
<evidence type="ECO:0000256" key="2">
    <source>
        <dbReference type="ARBA" id="ARBA00023125"/>
    </source>
</evidence>
<dbReference type="InterPro" id="IPR028082">
    <property type="entry name" value="Peripla_BP_I"/>
</dbReference>
<gene>
    <name evidence="6" type="primary">rbsR</name>
    <name evidence="6" type="ORF">KTA_41690</name>
</gene>
<dbReference type="InterPro" id="IPR010982">
    <property type="entry name" value="Lambda_DNA-bd_dom_sf"/>
</dbReference>
<evidence type="ECO:0000259" key="5">
    <source>
        <dbReference type="PROSITE" id="PS50932"/>
    </source>
</evidence>
<accession>A0A455T949</accession>
<keyword evidence="2" id="KW-0238">DNA-binding</keyword>
<name>A0A455T949_9CHLR</name>
<keyword evidence="3" id="KW-0804">Transcription</keyword>
<evidence type="ECO:0000256" key="4">
    <source>
        <dbReference type="SAM" id="MobiDB-lite"/>
    </source>
</evidence>